<dbReference type="AlphaFoldDB" id="D3TB89"/>
<proteinExistence type="predicted"/>
<dbReference type="HOGENOM" id="CLU_1159002_0_0_2"/>
<keyword evidence="1" id="KW-1133">Transmembrane helix</keyword>
<accession>D3TB89</accession>
<name>D3TB89_ACIB4</name>
<dbReference type="EMBL" id="CP001941">
    <property type="protein sequence ID" value="ADD07824.1"/>
    <property type="molecule type" value="Genomic_DNA"/>
</dbReference>
<dbReference type="GeneID" id="8826946"/>
<dbReference type="Proteomes" id="UP000001400">
    <property type="component" value="Chromosome"/>
</dbReference>
<keyword evidence="3" id="KW-1185">Reference proteome</keyword>
<evidence type="ECO:0008006" key="4">
    <source>
        <dbReference type="Google" id="ProtNLM"/>
    </source>
</evidence>
<protein>
    <recommendedName>
        <fullName evidence="4">Protease PrsW</fullName>
    </recommendedName>
</protein>
<keyword evidence="1" id="KW-0472">Membrane</keyword>
<evidence type="ECO:0000313" key="2">
    <source>
        <dbReference type="EMBL" id="ADD07824.1"/>
    </source>
</evidence>
<dbReference type="OrthoDB" id="362313at2157"/>
<feature type="transmembrane region" description="Helical" evidence="1">
    <location>
        <begin position="37"/>
        <end position="57"/>
    </location>
</feature>
<feature type="transmembrane region" description="Helical" evidence="1">
    <location>
        <begin position="99"/>
        <end position="123"/>
    </location>
</feature>
<evidence type="ECO:0000313" key="3">
    <source>
        <dbReference type="Proteomes" id="UP000001400"/>
    </source>
</evidence>
<feature type="transmembrane region" description="Helical" evidence="1">
    <location>
        <begin position="135"/>
        <end position="163"/>
    </location>
</feature>
<sequence>MADIPFYIATIVGFVPSFALLYIYWGKLEGLFHEKKMFWNYFIGWIMGVIIAIFFLISKYSVGGYLDLSIIFVIFFALFTESFKFIYLNFPKKRGNYELPYFGFALGLGISAIWAVAIVYQYLKYEQLNEINYVIAIVSLFLFSMGLSAIHASTGAIIGYGIYKGEKERFLLKAFALQIIFNFTLLPLIWNLYPLYYFFGIFIGMPYLYSKVYKGVLINVIPKEVKRKWLKERRERGERL</sequence>
<feature type="transmembrane region" description="Helical" evidence="1">
    <location>
        <begin position="196"/>
        <end position="221"/>
    </location>
</feature>
<reference evidence="2" key="1">
    <citation type="submission" date="2010-02" db="EMBL/GenBank/DDBJ databases">
        <title>Complete sequence of Aciduliprofundum boonei T469.</title>
        <authorList>
            <consortium name="US DOE Joint Genome Institute"/>
            <person name="Lucas S."/>
            <person name="Copeland A."/>
            <person name="Lapidus A."/>
            <person name="Cheng J.-F."/>
            <person name="Bruce D."/>
            <person name="Goodwin L."/>
            <person name="Pitluck S."/>
            <person name="Saunders E."/>
            <person name="Detter J.C."/>
            <person name="Han C."/>
            <person name="Tapia R."/>
            <person name="Land M."/>
            <person name="Hauser L."/>
            <person name="Kyrpides N."/>
            <person name="Mikhailova N."/>
            <person name="Flores G."/>
            <person name="Reysenbach A.-L."/>
            <person name="Woyke T."/>
        </authorList>
    </citation>
    <scope>NUCLEOTIDE SEQUENCE</scope>
    <source>
        <strain evidence="2">T469</strain>
    </source>
</reference>
<dbReference type="RefSeq" id="WP_012997018.1">
    <property type="nucleotide sequence ID" value="NC_013926.1"/>
</dbReference>
<feature type="transmembrane region" description="Helical" evidence="1">
    <location>
        <begin position="69"/>
        <end position="87"/>
    </location>
</feature>
<feature type="transmembrane region" description="Helical" evidence="1">
    <location>
        <begin position="170"/>
        <end position="190"/>
    </location>
</feature>
<organism evidence="2 3">
    <name type="scientific">Aciduliprofundum boonei (strain DSM 19572 / T469)</name>
    <dbReference type="NCBI Taxonomy" id="439481"/>
    <lineage>
        <taxon>Archaea</taxon>
        <taxon>Methanobacteriati</taxon>
        <taxon>Thermoplasmatota</taxon>
        <taxon>DHVE2 group</taxon>
        <taxon>Candidatus Aciduliprofundum</taxon>
    </lineage>
</organism>
<dbReference type="KEGG" id="abi:Aboo_0012"/>
<feature type="transmembrane region" description="Helical" evidence="1">
    <location>
        <begin position="6"/>
        <end position="25"/>
    </location>
</feature>
<keyword evidence="1" id="KW-0812">Transmembrane</keyword>
<gene>
    <name evidence="2" type="ordered locus">Aboo_0012</name>
</gene>
<evidence type="ECO:0000256" key="1">
    <source>
        <dbReference type="SAM" id="Phobius"/>
    </source>
</evidence>